<dbReference type="VEuPathDB" id="FungiDB:ATCC64974_60760"/>
<dbReference type="VEuPathDB" id="FungiDB:M747DRAFT_287694"/>
<evidence type="ECO:0000256" key="4">
    <source>
        <dbReference type="ARBA" id="ARBA00022741"/>
    </source>
</evidence>
<dbReference type="GO" id="GO:0050684">
    <property type="term" value="P:regulation of mRNA processing"/>
    <property type="evidence" value="ECO:0007669"/>
    <property type="project" value="TreeGrafter"/>
</dbReference>
<evidence type="ECO:0000256" key="7">
    <source>
        <dbReference type="ARBA" id="ARBA00047899"/>
    </source>
</evidence>
<comment type="catalytic activity">
    <reaction evidence="8">
        <text>L-seryl-[protein] + ATP = O-phospho-L-seryl-[protein] + ADP + H(+)</text>
        <dbReference type="Rhea" id="RHEA:17989"/>
        <dbReference type="Rhea" id="RHEA-COMP:9863"/>
        <dbReference type="Rhea" id="RHEA-COMP:11604"/>
        <dbReference type="ChEBI" id="CHEBI:15378"/>
        <dbReference type="ChEBI" id="CHEBI:29999"/>
        <dbReference type="ChEBI" id="CHEBI:30616"/>
        <dbReference type="ChEBI" id="CHEBI:83421"/>
        <dbReference type="ChEBI" id="CHEBI:456216"/>
        <dbReference type="EC" id="2.7.11.1"/>
    </reaction>
</comment>
<protein>
    <recommendedName>
        <fullName evidence="1">non-specific serine/threonine protein kinase</fullName>
        <ecNumber evidence="1">2.7.11.1</ecNumber>
    </recommendedName>
</protein>
<evidence type="ECO:0000313" key="10">
    <source>
        <dbReference type="Proteomes" id="UP000068243"/>
    </source>
</evidence>
<keyword evidence="3" id="KW-0808">Transferase</keyword>
<comment type="caution">
    <text evidence="9">The sequence shown here is derived from an EMBL/GenBank/DDBJ whole genome shotgun (WGS) entry which is preliminary data.</text>
</comment>
<evidence type="ECO:0000256" key="2">
    <source>
        <dbReference type="ARBA" id="ARBA00022527"/>
    </source>
</evidence>
<evidence type="ECO:0000256" key="6">
    <source>
        <dbReference type="ARBA" id="ARBA00022840"/>
    </source>
</evidence>
<dbReference type="GO" id="GO:0005524">
    <property type="term" value="F:ATP binding"/>
    <property type="evidence" value="ECO:0007669"/>
    <property type="project" value="UniProtKB-KW"/>
</dbReference>
<dbReference type="Gene3D" id="3.30.200.20">
    <property type="entry name" value="Phosphorylase Kinase, domain 1"/>
    <property type="match status" value="2"/>
</dbReference>
<organism evidence="9 10">
    <name type="scientific">Aspergillus niger</name>
    <dbReference type="NCBI Taxonomy" id="5061"/>
    <lineage>
        <taxon>Eukaryota</taxon>
        <taxon>Fungi</taxon>
        <taxon>Dikarya</taxon>
        <taxon>Ascomycota</taxon>
        <taxon>Pezizomycotina</taxon>
        <taxon>Eurotiomycetes</taxon>
        <taxon>Eurotiomycetidae</taxon>
        <taxon>Eurotiales</taxon>
        <taxon>Aspergillaceae</taxon>
        <taxon>Aspergillus</taxon>
        <taxon>Aspergillus subgen. Circumdati</taxon>
    </lineage>
</organism>
<reference evidence="10" key="1">
    <citation type="journal article" date="2016" name="Genome Announc.">
        <title>Draft genome sequence of Aspergillus niger strain An76.</title>
        <authorList>
            <person name="Gong W."/>
            <person name="Cheng Z."/>
            <person name="Zhang H."/>
            <person name="Liu L."/>
            <person name="Gao P."/>
            <person name="Wang L."/>
        </authorList>
    </citation>
    <scope>NUCLEOTIDE SEQUENCE [LARGE SCALE GENOMIC DNA]</scope>
    <source>
        <strain evidence="10">An76</strain>
    </source>
</reference>
<dbReference type="EC" id="2.7.11.1" evidence="1"/>
<dbReference type="GO" id="GO:0000245">
    <property type="term" value="P:spliceosomal complex assembly"/>
    <property type="evidence" value="ECO:0007669"/>
    <property type="project" value="TreeGrafter"/>
</dbReference>
<dbReference type="PANTHER" id="PTHR47634">
    <property type="entry name" value="PROTEIN KINASE DOMAIN-CONTAINING PROTEIN-RELATED"/>
    <property type="match status" value="1"/>
</dbReference>
<dbReference type="VEuPathDB" id="FungiDB:An14g01225"/>
<keyword evidence="5" id="KW-0418">Kinase</keyword>
<dbReference type="SUPFAM" id="SSF56112">
    <property type="entry name" value="Protein kinase-like (PK-like)"/>
    <property type="match status" value="1"/>
</dbReference>
<evidence type="ECO:0000313" key="9">
    <source>
        <dbReference type="EMBL" id="GAQ34995.1"/>
    </source>
</evidence>
<dbReference type="InterPro" id="IPR051334">
    <property type="entry name" value="SRPK"/>
</dbReference>
<dbReference type="EMBL" id="BCMY01000001">
    <property type="protein sequence ID" value="GAQ34995.1"/>
    <property type="molecule type" value="Genomic_DNA"/>
</dbReference>
<comment type="catalytic activity">
    <reaction evidence="7">
        <text>L-threonyl-[protein] + ATP = O-phospho-L-threonyl-[protein] + ADP + H(+)</text>
        <dbReference type="Rhea" id="RHEA:46608"/>
        <dbReference type="Rhea" id="RHEA-COMP:11060"/>
        <dbReference type="Rhea" id="RHEA-COMP:11605"/>
        <dbReference type="ChEBI" id="CHEBI:15378"/>
        <dbReference type="ChEBI" id="CHEBI:30013"/>
        <dbReference type="ChEBI" id="CHEBI:30616"/>
        <dbReference type="ChEBI" id="CHEBI:61977"/>
        <dbReference type="ChEBI" id="CHEBI:456216"/>
        <dbReference type="EC" id="2.7.11.1"/>
    </reaction>
</comment>
<proteinExistence type="predicted"/>
<keyword evidence="6" id="KW-0067">ATP-binding</keyword>
<evidence type="ECO:0000256" key="1">
    <source>
        <dbReference type="ARBA" id="ARBA00012513"/>
    </source>
</evidence>
<dbReference type="InterPro" id="IPR011009">
    <property type="entry name" value="Kinase-like_dom_sf"/>
</dbReference>
<evidence type="ECO:0000256" key="3">
    <source>
        <dbReference type="ARBA" id="ARBA00022679"/>
    </source>
</evidence>
<gene>
    <name evidence="9" type="ORF">ABL_00993</name>
</gene>
<dbReference type="AlphaFoldDB" id="A0A100I5A7"/>
<dbReference type="VEuPathDB" id="FungiDB:ASPNIDRAFT2_124330"/>
<evidence type="ECO:0000256" key="5">
    <source>
        <dbReference type="ARBA" id="ARBA00022777"/>
    </source>
</evidence>
<name>A0A100I5A7_ASPNG</name>
<dbReference type="PANTHER" id="PTHR47634:SF9">
    <property type="entry name" value="PROTEIN KINASE DOMAIN-CONTAINING PROTEIN-RELATED"/>
    <property type="match status" value="1"/>
</dbReference>
<keyword evidence="4" id="KW-0547">Nucleotide-binding</keyword>
<dbReference type="Gene3D" id="1.10.510.10">
    <property type="entry name" value="Transferase(Phosphotransferase) domain 1"/>
    <property type="match status" value="1"/>
</dbReference>
<sequence length="240" mass="27408">MKTVLRLCSPINGIISRPKLSLQWPITSSPLHPYQHRHTSSHPSPSPPRTFPTTGYELLNHIPKLEEESLPDYRAERFYPVHIGEVFNFRYQVITKLGFGSSSTVWLCRDYSQKYTRLIHDFFEIQGPHGIHPCILYQPSGMDICDYIQCLEGNALPEDLLRVTIRFMLIALDYLHSANVVHTGIEDTSILTDLEEEELNEPAPLKHLPDNRTIYARAECPSRLGNLCSLIWGGENTSSH</sequence>
<dbReference type="OrthoDB" id="5979581at2759"/>
<dbReference type="GO" id="GO:0004674">
    <property type="term" value="F:protein serine/threonine kinase activity"/>
    <property type="evidence" value="ECO:0007669"/>
    <property type="project" value="UniProtKB-KW"/>
</dbReference>
<dbReference type="Proteomes" id="UP000068243">
    <property type="component" value="Unassembled WGS sequence"/>
</dbReference>
<accession>A0A100I5A7</accession>
<dbReference type="OMA" id="WGGENTS"/>
<evidence type="ECO:0000256" key="8">
    <source>
        <dbReference type="ARBA" id="ARBA00048679"/>
    </source>
</evidence>
<keyword evidence="2" id="KW-0723">Serine/threonine-protein kinase</keyword>